<dbReference type="PANTHER" id="PTHR30349">
    <property type="entry name" value="PHAGE INTEGRASE-RELATED"/>
    <property type="match status" value="1"/>
</dbReference>
<comment type="caution">
    <text evidence="4">The sequence shown here is derived from an EMBL/GenBank/DDBJ whole genome shotgun (WGS) entry which is preliminary data.</text>
</comment>
<dbReference type="Pfam" id="PF00589">
    <property type="entry name" value="Phage_integrase"/>
    <property type="match status" value="1"/>
</dbReference>
<sequence>MNPLRQALADYLAVRRVLGYRLVRAEKLLAQFLTDVEACGEDHLTTATAVAWATVSPGAHRSWAATRLSIVRRFATYLQGIVIGAKPRARTCSIRSKPERQAWNSAIFWYPIAERYERSSNSPGVLPLLQGIDPATEVPARDLLPGQNRRATPYLYSDADIAALMAAAGSLRTPHRVATYRTLIALLAVSGMRVGEAINLDCGDFDPVEGLLTIRNGKFGKSREVPLHPSTVTALGTCLGRDDRPRQAPRSPALFVSMAGTRLLYTNVRPTFHKLVGQAGLLPRSAMCRPRLHDMRHAFAVRTILDSYRDDGDPGARLALLSTYLGHVDPGKTYWYLSAAPELLQLASERLDRHLGGDA</sequence>
<reference evidence="4 5" key="1">
    <citation type="journal article" date="2018" name="Arch. Microbiol.">
        <title>New insights into the metabolic potential of the phototrophic purple bacterium Rhodopila globiformis DSM 161(T) from its draft genome sequence and evidence for a vanadium-dependent nitrogenase.</title>
        <authorList>
            <person name="Imhoff J.F."/>
            <person name="Rahn T."/>
            <person name="Kunzel S."/>
            <person name="Neulinger S.C."/>
        </authorList>
    </citation>
    <scope>NUCLEOTIDE SEQUENCE [LARGE SCALE GENOMIC DNA]</scope>
    <source>
        <strain evidence="4 5">DSM 161</strain>
    </source>
</reference>
<dbReference type="SUPFAM" id="SSF56349">
    <property type="entry name" value="DNA breaking-rejoining enzymes"/>
    <property type="match status" value="1"/>
</dbReference>
<evidence type="ECO:0000256" key="1">
    <source>
        <dbReference type="ARBA" id="ARBA00022908"/>
    </source>
</evidence>
<proteinExistence type="predicted"/>
<dbReference type="PROSITE" id="PS51898">
    <property type="entry name" value="TYR_RECOMBINASE"/>
    <property type="match status" value="1"/>
</dbReference>
<keyword evidence="1" id="KW-0229">DNA integration</keyword>
<keyword evidence="2" id="KW-0233">DNA recombination</keyword>
<dbReference type="GO" id="GO:0006310">
    <property type="term" value="P:DNA recombination"/>
    <property type="evidence" value="ECO:0007669"/>
    <property type="project" value="UniProtKB-KW"/>
</dbReference>
<evidence type="ECO:0000256" key="2">
    <source>
        <dbReference type="ARBA" id="ARBA00023172"/>
    </source>
</evidence>
<organism evidence="4 5">
    <name type="scientific">Rhodopila globiformis</name>
    <name type="common">Rhodopseudomonas globiformis</name>
    <dbReference type="NCBI Taxonomy" id="1071"/>
    <lineage>
        <taxon>Bacteria</taxon>
        <taxon>Pseudomonadati</taxon>
        <taxon>Pseudomonadota</taxon>
        <taxon>Alphaproteobacteria</taxon>
        <taxon>Acetobacterales</taxon>
        <taxon>Acetobacteraceae</taxon>
        <taxon>Rhodopila</taxon>
    </lineage>
</organism>
<dbReference type="EMBL" id="NHRY01000137">
    <property type="protein sequence ID" value="PPQ33843.1"/>
    <property type="molecule type" value="Genomic_DNA"/>
</dbReference>
<keyword evidence="5" id="KW-1185">Reference proteome</keyword>
<dbReference type="InterPro" id="IPR002104">
    <property type="entry name" value="Integrase_catalytic"/>
</dbReference>
<dbReference type="Gene3D" id="1.10.443.10">
    <property type="entry name" value="Intergrase catalytic core"/>
    <property type="match status" value="1"/>
</dbReference>
<evidence type="ECO:0000313" key="4">
    <source>
        <dbReference type="EMBL" id="PPQ33843.1"/>
    </source>
</evidence>
<dbReference type="InterPro" id="IPR050090">
    <property type="entry name" value="Tyrosine_recombinase_XerCD"/>
</dbReference>
<accession>A0A2S6NGV9</accession>
<protein>
    <submittedName>
        <fullName evidence="4">Integrase</fullName>
    </submittedName>
</protein>
<gene>
    <name evidence="4" type="ORF">CCS01_13330</name>
</gene>
<dbReference type="GO" id="GO:0015074">
    <property type="term" value="P:DNA integration"/>
    <property type="evidence" value="ECO:0007669"/>
    <property type="project" value="UniProtKB-KW"/>
</dbReference>
<feature type="domain" description="Tyr recombinase" evidence="3">
    <location>
        <begin position="150"/>
        <end position="349"/>
    </location>
</feature>
<dbReference type="InterPro" id="IPR013762">
    <property type="entry name" value="Integrase-like_cat_sf"/>
</dbReference>
<dbReference type="InterPro" id="IPR011010">
    <property type="entry name" value="DNA_brk_join_enz"/>
</dbReference>
<dbReference type="Proteomes" id="UP000239724">
    <property type="component" value="Unassembled WGS sequence"/>
</dbReference>
<evidence type="ECO:0000313" key="5">
    <source>
        <dbReference type="Proteomes" id="UP000239724"/>
    </source>
</evidence>
<name>A0A2S6NGV9_RHOGL</name>
<dbReference type="RefSeq" id="WP_204848257.1">
    <property type="nucleotide sequence ID" value="NZ_NHRY01000137.1"/>
</dbReference>
<dbReference type="AlphaFoldDB" id="A0A2S6NGV9"/>
<evidence type="ECO:0000259" key="3">
    <source>
        <dbReference type="PROSITE" id="PS51898"/>
    </source>
</evidence>
<dbReference type="PANTHER" id="PTHR30349:SF64">
    <property type="entry name" value="PROPHAGE INTEGRASE INTD-RELATED"/>
    <property type="match status" value="1"/>
</dbReference>
<dbReference type="GO" id="GO:0003677">
    <property type="term" value="F:DNA binding"/>
    <property type="evidence" value="ECO:0007669"/>
    <property type="project" value="InterPro"/>
</dbReference>